<sequence length="401" mass="41780">MNDDVNEVERLRARVAELENQPSAHGAGGTPARRTGHRSAWWAVSSAVLLTLACVLAPLSAVAVWANAQISDTDAYVQTVAPLAEDPAVQSAVADKVTVLIFDNLDIEQITTDALNTLAEQPNVPPRAAALLPGLAVPITDGVKSFTRDQVGAFVASPQFARIWEEVNRAAHTQVDKLLSGNEGGAVSAQGDTITLNLGPIVAQVKDRLVAQGFSLAQNIPPVDQSFVLVQSDAITSAQSFYQLLNNLGFWLPVIVVVLFVGGVMLARDRRRALLKGALGLTGAMIVLGVLLALARSWYVGATPADILTENAAGSVFDTLVRFLRTALRATAVLGLVLALAAFLTGPASGAVRTRSAFSAGSAVSGRGPRRPAGARAASVSGSTPTAPRCASAYCCWPGSC</sequence>
<feature type="transmembrane region" description="Helical" evidence="2">
    <location>
        <begin position="40"/>
        <end position="66"/>
    </location>
</feature>
<dbReference type="AlphaFoldDB" id="A0A7G9RB32"/>
<feature type="transmembrane region" description="Helical" evidence="2">
    <location>
        <begin position="279"/>
        <end position="299"/>
    </location>
</feature>
<evidence type="ECO:0000256" key="1">
    <source>
        <dbReference type="SAM" id="MobiDB-lite"/>
    </source>
</evidence>
<dbReference type="Proteomes" id="UP000515947">
    <property type="component" value="Chromosome"/>
</dbReference>
<reference evidence="3 4" key="1">
    <citation type="submission" date="2020-08" db="EMBL/GenBank/DDBJ databases">
        <title>Genome sequence of Nocardioides mesophilus KACC 16243T.</title>
        <authorList>
            <person name="Hyun D.-W."/>
            <person name="Bae J.-W."/>
        </authorList>
    </citation>
    <scope>NUCLEOTIDE SEQUENCE [LARGE SCALE GENOMIC DNA]</scope>
    <source>
        <strain evidence="3 4">KACC 16243</strain>
    </source>
</reference>
<feature type="compositionally biased region" description="Low complexity" evidence="1">
    <location>
        <begin position="363"/>
        <end position="383"/>
    </location>
</feature>
<keyword evidence="2" id="KW-0472">Membrane</keyword>
<keyword evidence="2" id="KW-1133">Transmembrane helix</keyword>
<feature type="transmembrane region" description="Helical" evidence="2">
    <location>
        <begin position="248"/>
        <end position="267"/>
    </location>
</feature>
<dbReference type="EMBL" id="CP060713">
    <property type="protein sequence ID" value="QNN52807.1"/>
    <property type="molecule type" value="Genomic_DNA"/>
</dbReference>
<feature type="region of interest" description="Disordered" evidence="1">
    <location>
        <begin position="361"/>
        <end position="389"/>
    </location>
</feature>
<evidence type="ECO:0000313" key="3">
    <source>
        <dbReference type="EMBL" id="QNN52807.1"/>
    </source>
</evidence>
<gene>
    <name evidence="3" type="ORF">H9L09_20675</name>
</gene>
<feature type="transmembrane region" description="Helical" evidence="2">
    <location>
        <begin position="327"/>
        <end position="346"/>
    </location>
</feature>
<organism evidence="3 4">
    <name type="scientific">Nocardioides mesophilus</name>
    <dbReference type="NCBI Taxonomy" id="433659"/>
    <lineage>
        <taxon>Bacteria</taxon>
        <taxon>Bacillati</taxon>
        <taxon>Actinomycetota</taxon>
        <taxon>Actinomycetes</taxon>
        <taxon>Propionibacteriales</taxon>
        <taxon>Nocardioidaceae</taxon>
        <taxon>Nocardioides</taxon>
    </lineage>
</organism>
<evidence type="ECO:0000313" key="4">
    <source>
        <dbReference type="Proteomes" id="UP000515947"/>
    </source>
</evidence>
<name>A0A7G9RB32_9ACTN</name>
<dbReference type="KEGG" id="nmes:H9L09_20675"/>
<dbReference type="RefSeq" id="WP_187578649.1">
    <property type="nucleotide sequence ID" value="NZ_CP060713.1"/>
</dbReference>
<proteinExistence type="predicted"/>
<keyword evidence="4" id="KW-1185">Reference proteome</keyword>
<accession>A0A7G9RB32</accession>
<keyword evidence="2" id="KW-0812">Transmembrane</keyword>
<evidence type="ECO:0000256" key="2">
    <source>
        <dbReference type="SAM" id="Phobius"/>
    </source>
</evidence>
<protein>
    <submittedName>
        <fullName evidence="3">Uncharacterized protein</fullName>
    </submittedName>
</protein>